<dbReference type="EMBL" id="JAMYPJ010000080">
    <property type="protein sequence ID" value="MER8937528.1"/>
    <property type="molecule type" value="Genomic_DNA"/>
</dbReference>
<organism evidence="1 2">
    <name type="scientific">Mesorhizobium opportunistum</name>
    <dbReference type="NCBI Taxonomy" id="593909"/>
    <lineage>
        <taxon>Bacteria</taxon>
        <taxon>Pseudomonadati</taxon>
        <taxon>Pseudomonadota</taxon>
        <taxon>Alphaproteobacteria</taxon>
        <taxon>Hyphomicrobiales</taxon>
        <taxon>Phyllobacteriaceae</taxon>
        <taxon>Mesorhizobium</taxon>
    </lineage>
</organism>
<comment type="caution">
    <text evidence="1">The sequence shown here is derived from an EMBL/GenBank/DDBJ whole genome shotgun (WGS) entry which is preliminary data.</text>
</comment>
<evidence type="ECO:0000313" key="2">
    <source>
        <dbReference type="Proteomes" id="UP001464387"/>
    </source>
</evidence>
<keyword evidence="2" id="KW-1185">Reference proteome</keyword>
<gene>
    <name evidence="1" type="ORF">NKI33_31820</name>
</gene>
<name>A0ABV1YQR2_9HYPH</name>
<evidence type="ECO:0000313" key="1">
    <source>
        <dbReference type="EMBL" id="MER8937528.1"/>
    </source>
</evidence>
<dbReference type="Proteomes" id="UP001464387">
    <property type="component" value="Unassembled WGS sequence"/>
</dbReference>
<protein>
    <submittedName>
        <fullName evidence="1">Uncharacterized protein</fullName>
    </submittedName>
</protein>
<accession>A0ABV1YQR2</accession>
<proteinExistence type="predicted"/>
<sequence length="70" mass="7182">MTALFDTGPGGTITDYVHYDAGTKTLSVDINGTAGGPSFVDVAQLTNTPAAGTINILYDDSAHVQHTATI</sequence>
<reference evidence="1 2" key="1">
    <citation type="journal article" date="2024" name="Proc. Natl. Acad. Sci. U.S.A.">
        <title>The evolutionary genomics of adaptation to stress in wild rhizobium bacteria.</title>
        <authorList>
            <person name="Kehlet-Delgado H."/>
            <person name="Montoya A.P."/>
            <person name="Jensen K.T."/>
            <person name="Wendlandt C.E."/>
            <person name="Dexheimer C."/>
            <person name="Roberts M."/>
            <person name="Torres Martinez L."/>
            <person name="Friesen M.L."/>
            <person name="Griffitts J.S."/>
            <person name="Porter S.S."/>
        </authorList>
    </citation>
    <scope>NUCLEOTIDE SEQUENCE [LARGE SCALE GENOMIC DNA]</scope>
    <source>
        <strain evidence="1 2">M0729</strain>
    </source>
</reference>